<dbReference type="GO" id="GO:0046872">
    <property type="term" value="F:metal ion binding"/>
    <property type="evidence" value="ECO:0007669"/>
    <property type="project" value="InterPro"/>
</dbReference>
<gene>
    <name evidence="6" type="ORF">GRI75_09580</name>
</gene>
<dbReference type="EMBL" id="WTYK01000005">
    <property type="protein sequence ID" value="MXP41889.1"/>
    <property type="molecule type" value="Genomic_DNA"/>
</dbReference>
<evidence type="ECO:0000313" key="6">
    <source>
        <dbReference type="EMBL" id="MXP41889.1"/>
    </source>
</evidence>
<comment type="caution">
    <text evidence="6">The sequence shown here is derived from an EMBL/GenBank/DDBJ whole genome shotgun (WGS) entry which is preliminary data.</text>
</comment>
<dbReference type="InterPro" id="IPR011765">
    <property type="entry name" value="Pept_M16_N"/>
</dbReference>
<dbReference type="Pfam" id="PF05193">
    <property type="entry name" value="Peptidase_M16_C"/>
    <property type="match status" value="2"/>
</dbReference>
<dbReference type="PANTHER" id="PTHR11851:SF49">
    <property type="entry name" value="MITOCHONDRIAL-PROCESSING PEPTIDASE SUBUNIT ALPHA"/>
    <property type="match status" value="1"/>
</dbReference>
<accession>A0A6I4UVS5</accession>
<dbReference type="PANTHER" id="PTHR11851">
    <property type="entry name" value="METALLOPROTEASE"/>
    <property type="match status" value="1"/>
</dbReference>
<dbReference type="InterPro" id="IPR007863">
    <property type="entry name" value="Peptidase_M16_C"/>
</dbReference>
<name>A0A6I4UVS5_9SPHN</name>
<dbReference type="Proteomes" id="UP000469159">
    <property type="component" value="Unassembled WGS sequence"/>
</dbReference>
<keyword evidence="3" id="KW-0732">Signal</keyword>
<dbReference type="OrthoDB" id="9811314at2"/>
<protein>
    <submittedName>
        <fullName evidence="6">Insulinase family protein</fullName>
    </submittedName>
</protein>
<comment type="similarity">
    <text evidence="1">Belongs to the peptidase M16 family.</text>
</comment>
<evidence type="ECO:0000256" key="2">
    <source>
        <dbReference type="ARBA" id="ARBA00023049"/>
    </source>
</evidence>
<keyword evidence="2" id="KW-0645">Protease</keyword>
<evidence type="ECO:0000256" key="1">
    <source>
        <dbReference type="ARBA" id="ARBA00007261"/>
    </source>
</evidence>
<feature type="signal peptide" evidence="3">
    <location>
        <begin position="1"/>
        <end position="33"/>
    </location>
</feature>
<reference evidence="6 7" key="1">
    <citation type="submission" date="2019-12" db="EMBL/GenBank/DDBJ databases">
        <title>Genomic-based taxomic classification of the family Erythrobacteraceae.</title>
        <authorList>
            <person name="Xu L."/>
        </authorList>
    </citation>
    <scope>NUCLEOTIDE SEQUENCE [LARGE SCALE GENOMIC DNA]</scope>
    <source>
        <strain evidence="6 7">MCCC 1K02066</strain>
    </source>
</reference>
<dbReference type="InterPro" id="IPR011249">
    <property type="entry name" value="Metalloenz_LuxS/M16"/>
</dbReference>
<evidence type="ECO:0000259" key="5">
    <source>
        <dbReference type="Pfam" id="PF05193"/>
    </source>
</evidence>
<sequence length="928" mass="98197">MSSFRAGRFCRAVLACAALAVAFLSGPAAPALAATAQRAAADPTASLALDIPATKMVLGNGLTLIVHEDRSAPLVAVHIWYHVGSKNEPAGRSGFAHLFEHLMFNGSENFDDDFFKATQKIGASDQNGTTDVDRTNYYQTVPKAALDSILWLESDRMGHLLGAIDQAKLDEQRAVVKNEKRQGDNKPYAKAWDLIIRATAPAGHPYAHSTIGSMEDLEAASLDDVQEWFRTYYGPSNAVIVLSGDITPEEARAKVEKYFGDIAPGTPVSQPKSWIVPLPATIRETAYDRVAQPRLYRVWNISDYASTDTDYLQFLSLILAGDKNARLYKRLVVDEQLATGVDASVWNRQIGGQFLITATAKPDGDLARIEAIVEEELTKLLKSGPNAAEMARIRTSTLASYVRSLESISTKASVLAESQTYLGDAYGWKAGFQRFRDATPAQIREAGARWLNGGSYILNILPFGDLAAAASGADRSTMPMPGAAVAAEFPQVERATLGNGMKLVVARRSGVPVVNMTMLVPTGVPEDFASIAPGTGGLAMNLLDEGTKSRTGEQLVEQLGSLGATLGSGGGGETSFASLSALKPALERSLAIYADVVMNPAFAEIDIARLKAQSIAAIAAAKQDPGRAAGRVVPALLFGPESAYGRLSTADTLQSIDREALVEFHQRWFKPNNATLIVAGDTTLAEIRPLVEAAFAAWRPGPVPATIAPTASAPQQPVVYLIDKPGTPQTVITAALLAPPRLEGDEVAREAMNTALGGSFTSRVNMKLREEKGWAYGAGSGIGGGGKGARLFSVGASVQADKSAESMSEIAALLEGITTGQPITDEELARTKDTLTLGLSSAWSTANGLTQYLADEIASGLPADYYAGYPAAIGSSTLDQVNAAAASLIAGRPLTWIVAGDRAKIESGIRALGLGELRVIDPDGKLLP</sequence>
<proteinExistence type="inferred from homology"/>
<keyword evidence="7" id="KW-1185">Reference proteome</keyword>
<evidence type="ECO:0000256" key="3">
    <source>
        <dbReference type="SAM" id="SignalP"/>
    </source>
</evidence>
<keyword evidence="2" id="KW-0482">Metalloprotease</keyword>
<evidence type="ECO:0000259" key="4">
    <source>
        <dbReference type="Pfam" id="PF00675"/>
    </source>
</evidence>
<dbReference type="Pfam" id="PF00675">
    <property type="entry name" value="Peptidase_M16"/>
    <property type="match status" value="1"/>
</dbReference>
<feature type="chain" id="PRO_5026251797" evidence="3">
    <location>
        <begin position="34"/>
        <end position="928"/>
    </location>
</feature>
<dbReference type="RefSeq" id="WP_160746756.1">
    <property type="nucleotide sequence ID" value="NZ_WTYK01000005.1"/>
</dbReference>
<dbReference type="SUPFAM" id="SSF63411">
    <property type="entry name" value="LuxS/MPP-like metallohydrolase"/>
    <property type="match status" value="4"/>
</dbReference>
<keyword evidence="2" id="KW-0378">Hydrolase</keyword>
<evidence type="ECO:0000313" key="7">
    <source>
        <dbReference type="Proteomes" id="UP000469159"/>
    </source>
</evidence>
<feature type="domain" description="Peptidase M16 C-terminal" evidence="5">
    <location>
        <begin position="221"/>
        <end position="395"/>
    </location>
</feature>
<organism evidence="6 7">
    <name type="scientific">Croceibacterium soli</name>
    <dbReference type="NCBI Taxonomy" id="1739690"/>
    <lineage>
        <taxon>Bacteria</taxon>
        <taxon>Pseudomonadati</taxon>
        <taxon>Pseudomonadota</taxon>
        <taxon>Alphaproteobacteria</taxon>
        <taxon>Sphingomonadales</taxon>
        <taxon>Erythrobacteraceae</taxon>
        <taxon>Croceibacterium</taxon>
    </lineage>
</organism>
<dbReference type="Gene3D" id="3.30.830.10">
    <property type="entry name" value="Metalloenzyme, LuxS/M16 peptidase-like"/>
    <property type="match status" value="4"/>
</dbReference>
<feature type="domain" description="Peptidase M16 C-terminal" evidence="5">
    <location>
        <begin position="655"/>
        <end position="835"/>
    </location>
</feature>
<dbReference type="AlphaFoldDB" id="A0A6I4UVS5"/>
<dbReference type="InterPro" id="IPR050361">
    <property type="entry name" value="MPP/UQCRC_Complex"/>
</dbReference>
<feature type="domain" description="Peptidase M16 N-terminal" evidence="4">
    <location>
        <begin position="67"/>
        <end position="207"/>
    </location>
</feature>